<dbReference type="GeneID" id="22587009"/>
<dbReference type="AlphaFoldDB" id="A0A0A0HU01"/>
<gene>
    <name evidence="1" type="ORF">PADG_11112</name>
</gene>
<dbReference type="HOGENOM" id="CLU_1759374_0_0_1"/>
<sequence>MDELNITWELSHNLILIWSHEFCRKNDWAQVSLFSTYLKFIATAASGSSHSHVLRDNQRLLNELQRVLISTLGCSLVWSKNNSRHQIWLILPRYDLRLSKVRTTGSPWRVDTAVMVDGPRHLRHGSQPRPGGLGGYAADTAIPSKALS</sequence>
<dbReference type="RefSeq" id="XP_010756712.1">
    <property type="nucleotide sequence ID" value="XM_010758410.1"/>
</dbReference>
<reference evidence="1 2" key="1">
    <citation type="journal article" date="2011" name="PLoS Genet.">
        <title>Comparative genomic analysis of human fungal pathogens causing paracoccidioidomycosis.</title>
        <authorList>
            <person name="Desjardins C.A."/>
            <person name="Champion M.D."/>
            <person name="Holder J.W."/>
            <person name="Muszewska A."/>
            <person name="Goldberg J."/>
            <person name="Bailao A.M."/>
            <person name="Brigido M.M."/>
            <person name="Ferreira M.E."/>
            <person name="Garcia A.M."/>
            <person name="Grynberg M."/>
            <person name="Gujja S."/>
            <person name="Heiman D.I."/>
            <person name="Henn M.R."/>
            <person name="Kodira C.D."/>
            <person name="Leon-Narvaez H."/>
            <person name="Longo L.V."/>
            <person name="Ma L.J."/>
            <person name="Malavazi I."/>
            <person name="Matsuo A.L."/>
            <person name="Morais F.V."/>
            <person name="Pereira M."/>
            <person name="Rodriguez-Brito S."/>
            <person name="Sakthikumar S."/>
            <person name="Salem-Izacc S.M."/>
            <person name="Sykes S.M."/>
            <person name="Teixeira M.M."/>
            <person name="Vallejo M.C."/>
            <person name="Walter M.E."/>
            <person name="Yandava C."/>
            <person name="Young S."/>
            <person name="Zeng Q."/>
            <person name="Zucker J."/>
            <person name="Felipe M.S."/>
            <person name="Goldman G.H."/>
            <person name="Haas B.J."/>
            <person name="McEwen J.G."/>
            <person name="Nino-Vega G."/>
            <person name="Puccia R."/>
            <person name="San-Blas G."/>
            <person name="Soares C.M."/>
            <person name="Birren B.W."/>
            <person name="Cuomo C.A."/>
        </authorList>
    </citation>
    <scope>NUCLEOTIDE SEQUENCE [LARGE SCALE GENOMIC DNA]</scope>
    <source>
        <strain evidence="1 2">Pb18</strain>
    </source>
</reference>
<evidence type="ECO:0000313" key="2">
    <source>
        <dbReference type="Proteomes" id="UP000001628"/>
    </source>
</evidence>
<keyword evidence="2" id="KW-1185">Reference proteome</keyword>
<name>A0A0A0HU01_PARBD</name>
<dbReference type="EMBL" id="KN275957">
    <property type="protein sequence ID" value="KGM92659.1"/>
    <property type="molecule type" value="Genomic_DNA"/>
</dbReference>
<organism evidence="1 2">
    <name type="scientific">Paracoccidioides brasiliensis (strain Pb18)</name>
    <dbReference type="NCBI Taxonomy" id="502780"/>
    <lineage>
        <taxon>Eukaryota</taxon>
        <taxon>Fungi</taxon>
        <taxon>Dikarya</taxon>
        <taxon>Ascomycota</taxon>
        <taxon>Pezizomycotina</taxon>
        <taxon>Eurotiomycetes</taxon>
        <taxon>Eurotiomycetidae</taxon>
        <taxon>Onygenales</taxon>
        <taxon>Ajellomycetaceae</taxon>
        <taxon>Paracoccidioides</taxon>
    </lineage>
</organism>
<dbReference type="KEGG" id="pbn:PADG_11112"/>
<protein>
    <submittedName>
        <fullName evidence="1">Uncharacterized protein</fullName>
    </submittedName>
</protein>
<dbReference type="Proteomes" id="UP000001628">
    <property type="component" value="Unassembled WGS sequence"/>
</dbReference>
<dbReference type="VEuPathDB" id="FungiDB:PADG_11112"/>
<accession>A0A0A0HU01</accession>
<dbReference type="InParanoid" id="A0A0A0HU01"/>
<evidence type="ECO:0000313" key="1">
    <source>
        <dbReference type="EMBL" id="KGM92659.1"/>
    </source>
</evidence>
<proteinExistence type="predicted"/>